<dbReference type="AlphaFoldDB" id="A0A0J1HEZ3"/>
<sequence length="77" mass="8689">MKVAYLFALMGVMALTGCSSLNDQQRAEREAMFDLHEAEINVAERETDMVAAKEQLEKAEAHLQQMEANFKEIVSAR</sequence>
<organism evidence="2 3">
    <name type="scientific">Photobacterium ganghwense</name>
    <dbReference type="NCBI Taxonomy" id="320778"/>
    <lineage>
        <taxon>Bacteria</taxon>
        <taxon>Pseudomonadati</taxon>
        <taxon>Pseudomonadota</taxon>
        <taxon>Gammaproteobacteria</taxon>
        <taxon>Vibrionales</taxon>
        <taxon>Vibrionaceae</taxon>
        <taxon>Photobacterium</taxon>
    </lineage>
</organism>
<gene>
    <name evidence="2" type="ORF">ABT57_06255</name>
</gene>
<keyword evidence="3" id="KW-1185">Reference proteome</keyword>
<dbReference type="EMBL" id="LDOU01000006">
    <property type="protein sequence ID" value="KLV10176.1"/>
    <property type="molecule type" value="Genomic_DNA"/>
</dbReference>
<accession>A0A0J1HEZ3</accession>
<evidence type="ECO:0000256" key="1">
    <source>
        <dbReference type="SAM" id="Coils"/>
    </source>
</evidence>
<keyword evidence="1" id="KW-0175">Coiled coil</keyword>
<evidence type="ECO:0000313" key="3">
    <source>
        <dbReference type="Proteomes" id="UP000035909"/>
    </source>
</evidence>
<feature type="coiled-coil region" evidence="1">
    <location>
        <begin position="35"/>
        <end position="76"/>
    </location>
</feature>
<reference evidence="2 3" key="1">
    <citation type="submission" date="2015-05" db="EMBL/GenBank/DDBJ databases">
        <title>Photobacterium galathea sp. nov.</title>
        <authorList>
            <person name="Machado H."/>
            <person name="Gram L."/>
        </authorList>
    </citation>
    <scope>NUCLEOTIDE SEQUENCE [LARGE SCALE GENOMIC DNA]</scope>
    <source>
        <strain evidence="2 3">DSM 22954</strain>
    </source>
</reference>
<dbReference type="PROSITE" id="PS51257">
    <property type="entry name" value="PROKAR_LIPOPROTEIN"/>
    <property type="match status" value="1"/>
</dbReference>
<dbReference type="Proteomes" id="UP000035909">
    <property type="component" value="Unassembled WGS sequence"/>
</dbReference>
<name>A0A0J1HEZ3_9GAMM</name>
<evidence type="ECO:0008006" key="4">
    <source>
        <dbReference type="Google" id="ProtNLM"/>
    </source>
</evidence>
<evidence type="ECO:0000313" key="2">
    <source>
        <dbReference type="EMBL" id="KLV10176.1"/>
    </source>
</evidence>
<comment type="caution">
    <text evidence="2">The sequence shown here is derived from an EMBL/GenBank/DDBJ whole genome shotgun (WGS) entry which is preliminary data.</text>
</comment>
<dbReference type="PATRIC" id="fig|320778.3.peg.1350"/>
<dbReference type="RefSeq" id="WP_047884339.1">
    <property type="nucleotide sequence ID" value="NZ_LDOU01000006.1"/>
</dbReference>
<protein>
    <recommendedName>
        <fullName evidence="4">Lipoprotein</fullName>
    </recommendedName>
</protein>
<dbReference type="STRING" id="320778.ABT57_06255"/>
<proteinExistence type="predicted"/>